<evidence type="ECO:0000256" key="1">
    <source>
        <dbReference type="SAM" id="MobiDB-lite"/>
    </source>
</evidence>
<dbReference type="Proteomes" id="UP001499974">
    <property type="component" value="Unassembled WGS sequence"/>
</dbReference>
<keyword evidence="3" id="KW-1185">Reference proteome</keyword>
<dbReference type="Pfam" id="PF08811">
    <property type="entry name" value="DUF1800"/>
    <property type="match status" value="1"/>
</dbReference>
<proteinExistence type="predicted"/>
<accession>A0ABP8XHR8</accession>
<gene>
    <name evidence="2" type="ORF">GCM10023349_24830</name>
</gene>
<evidence type="ECO:0000313" key="3">
    <source>
        <dbReference type="Proteomes" id="UP001499974"/>
    </source>
</evidence>
<dbReference type="InterPro" id="IPR014917">
    <property type="entry name" value="DUF1800"/>
</dbReference>
<comment type="caution">
    <text evidence="2">The sequence shown here is derived from an EMBL/GenBank/DDBJ whole genome shotgun (WGS) entry which is preliminary data.</text>
</comment>
<evidence type="ECO:0000313" key="2">
    <source>
        <dbReference type="EMBL" id="GAA4705940.1"/>
    </source>
</evidence>
<dbReference type="RefSeq" id="WP_345521604.1">
    <property type="nucleotide sequence ID" value="NZ_BAABKM010000002.1"/>
</dbReference>
<protein>
    <recommendedName>
        <fullName evidence="4">DUF1800 domain-containing protein</fullName>
    </recommendedName>
</protein>
<feature type="region of interest" description="Disordered" evidence="1">
    <location>
        <begin position="1"/>
        <end position="22"/>
    </location>
</feature>
<organism evidence="2 3">
    <name type="scientific">Nocardioides conyzicola</name>
    <dbReference type="NCBI Taxonomy" id="1651781"/>
    <lineage>
        <taxon>Bacteria</taxon>
        <taxon>Bacillati</taxon>
        <taxon>Actinomycetota</taxon>
        <taxon>Actinomycetes</taxon>
        <taxon>Propionibacteriales</taxon>
        <taxon>Nocardioidaceae</taxon>
        <taxon>Nocardioides</taxon>
    </lineage>
</organism>
<reference evidence="3" key="1">
    <citation type="journal article" date="2019" name="Int. J. Syst. Evol. Microbiol.">
        <title>The Global Catalogue of Microorganisms (GCM) 10K type strain sequencing project: providing services to taxonomists for standard genome sequencing and annotation.</title>
        <authorList>
            <consortium name="The Broad Institute Genomics Platform"/>
            <consortium name="The Broad Institute Genome Sequencing Center for Infectious Disease"/>
            <person name="Wu L."/>
            <person name="Ma J."/>
        </authorList>
    </citation>
    <scope>NUCLEOTIDE SEQUENCE [LARGE SCALE GENOMIC DNA]</scope>
    <source>
        <strain evidence="3">JCM 18531</strain>
    </source>
</reference>
<evidence type="ECO:0008006" key="4">
    <source>
        <dbReference type="Google" id="ProtNLM"/>
    </source>
</evidence>
<sequence>MATDQASRVSAPRAVSYRPGSYPRTQVLREPARHLVNRFSYGITPQLAAEVRAAGGHLAWFDRQLASAYDGSADNLCDWWPDLHRDATDLFNRTTSGVRGGWEVMYDYGNRTMMRRMTSPRQVLEVMTEFWENHFHVATSSDNIYVFRTGYGEVVRRHALGRFDELLPAAVLHPAMLMFLGAARSTKAHPNENLGRELLELHTVGVGSYGEDDVKSSARILTGNRVDLYRTWEASYVPGDHWTGPVQVMDFQHPNADSDGRAVTAEYLSYLAHHPATARRIATKLVRAFVSDTIPASLVDRLASVYLANDTAIVPVLKALVRSPEFRSAVDEKVRDGDEDVLATYRVLGVGVRKPRTEASAANQVYWQTAMLGLAPLTWPRPDGQPVDNASWSSPTRALASMTFHWDMVNGWWPGDAVSFPRPRSWLPRNRPIHFRDLVDHLSRRLLHRPSTGALLKACCQAAELRPESRVARSSPLFREAWPRVLATILDSPTFYQR</sequence>
<dbReference type="EMBL" id="BAABKM010000002">
    <property type="protein sequence ID" value="GAA4705940.1"/>
    <property type="molecule type" value="Genomic_DNA"/>
</dbReference>
<name>A0ABP8XHR8_9ACTN</name>